<evidence type="ECO:0000313" key="2">
    <source>
        <dbReference type="Proteomes" id="UP000324222"/>
    </source>
</evidence>
<sequence length="103" mass="10931">MSCPGPGFRLLHLRRDPASGQGFGFSIKGGREAGENKHGNSDLVTRHLAKSSEFRSQSGDAPDISHSISVGRGLFPVVDSSVRLEKDRLIGAISVSSEAEAKL</sequence>
<dbReference type="Proteomes" id="UP000324222">
    <property type="component" value="Unassembled WGS sequence"/>
</dbReference>
<proteinExistence type="predicted"/>
<name>A0A5B7G9U8_PORTR</name>
<comment type="caution">
    <text evidence="1">The sequence shown here is derived from an EMBL/GenBank/DDBJ whole genome shotgun (WGS) entry which is preliminary data.</text>
</comment>
<protein>
    <submittedName>
        <fullName evidence="1">Uncharacterized protein</fullName>
    </submittedName>
</protein>
<keyword evidence="2" id="KW-1185">Reference proteome</keyword>
<accession>A0A5B7G9U8</accession>
<reference evidence="1 2" key="1">
    <citation type="submission" date="2019-05" db="EMBL/GenBank/DDBJ databases">
        <title>Another draft genome of Portunus trituberculatus and its Hox gene families provides insights of decapod evolution.</title>
        <authorList>
            <person name="Jeong J.-H."/>
            <person name="Song I."/>
            <person name="Kim S."/>
            <person name="Choi T."/>
            <person name="Kim D."/>
            <person name="Ryu S."/>
            <person name="Kim W."/>
        </authorList>
    </citation>
    <scope>NUCLEOTIDE SEQUENCE [LARGE SCALE GENOMIC DNA]</scope>
    <source>
        <tissue evidence="1">Muscle</tissue>
    </source>
</reference>
<organism evidence="1 2">
    <name type="scientific">Portunus trituberculatus</name>
    <name type="common">Swimming crab</name>
    <name type="synonym">Neptunus trituberculatus</name>
    <dbReference type="NCBI Taxonomy" id="210409"/>
    <lineage>
        <taxon>Eukaryota</taxon>
        <taxon>Metazoa</taxon>
        <taxon>Ecdysozoa</taxon>
        <taxon>Arthropoda</taxon>
        <taxon>Crustacea</taxon>
        <taxon>Multicrustacea</taxon>
        <taxon>Malacostraca</taxon>
        <taxon>Eumalacostraca</taxon>
        <taxon>Eucarida</taxon>
        <taxon>Decapoda</taxon>
        <taxon>Pleocyemata</taxon>
        <taxon>Brachyura</taxon>
        <taxon>Eubrachyura</taxon>
        <taxon>Portunoidea</taxon>
        <taxon>Portunidae</taxon>
        <taxon>Portuninae</taxon>
        <taxon>Portunus</taxon>
    </lineage>
</organism>
<dbReference type="AlphaFoldDB" id="A0A5B7G9U8"/>
<evidence type="ECO:0000313" key="1">
    <source>
        <dbReference type="EMBL" id="MPC56801.1"/>
    </source>
</evidence>
<gene>
    <name evidence="1" type="ORF">E2C01_050768</name>
</gene>
<dbReference type="EMBL" id="VSRR010014267">
    <property type="protein sequence ID" value="MPC56801.1"/>
    <property type="molecule type" value="Genomic_DNA"/>
</dbReference>